<sequence>MKMTRPMLVCVVLMMVTLCAVGGAPMGDKPPVCGNNTLCCRVDKENVTRCKNIPSEKGQGILACPWPWSCICEEGYVLDPYVEDSETCVPEVPGCPEITEQCPYIQQVVCDGTNYSFSGSYQYVVEDLASLRYSITYYGNRNIVVSTCNAADYDTQLAIFDCAALAYVEPAANGTCGIAEEYSLYDNDDGRGCGLTSLLQIPEGELASGTYIIGVFGYRSKEGNFIVTISC</sequence>
<dbReference type="KEGG" id="lak:106172231"/>
<keyword evidence="2" id="KW-1185">Reference proteome</keyword>
<dbReference type="InParanoid" id="A0A1S3JD34"/>
<feature type="chain" id="PRO_5010219097" evidence="1">
    <location>
        <begin position="23"/>
        <end position="231"/>
    </location>
</feature>
<dbReference type="AlphaFoldDB" id="A0A1S3JD34"/>
<evidence type="ECO:0000313" key="2">
    <source>
        <dbReference type="Proteomes" id="UP000085678"/>
    </source>
</evidence>
<evidence type="ECO:0000256" key="1">
    <source>
        <dbReference type="SAM" id="SignalP"/>
    </source>
</evidence>
<accession>A0A1S3JD34</accession>
<reference evidence="3" key="1">
    <citation type="submission" date="2025-08" db="UniProtKB">
        <authorList>
            <consortium name="RefSeq"/>
        </authorList>
    </citation>
    <scope>IDENTIFICATION</scope>
    <source>
        <tissue evidence="3">Gonads</tissue>
    </source>
</reference>
<gene>
    <name evidence="3" type="primary">LOC106172231</name>
</gene>
<dbReference type="RefSeq" id="XP_013408317.1">
    <property type="nucleotide sequence ID" value="XM_013552863.2"/>
</dbReference>
<evidence type="ECO:0000313" key="3">
    <source>
        <dbReference type="RefSeq" id="XP_013408317.1"/>
    </source>
</evidence>
<organism evidence="2 3">
    <name type="scientific">Lingula anatina</name>
    <name type="common">Brachiopod</name>
    <name type="synonym">Lingula unguis</name>
    <dbReference type="NCBI Taxonomy" id="7574"/>
    <lineage>
        <taxon>Eukaryota</taxon>
        <taxon>Metazoa</taxon>
        <taxon>Spiralia</taxon>
        <taxon>Lophotrochozoa</taxon>
        <taxon>Brachiopoda</taxon>
        <taxon>Linguliformea</taxon>
        <taxon>Lingulata</taxon>
        <taxon>Lingulida</taxon>
        <taxon>Linguloidea</taxon>
        <taxon>Lingulidae</taxon>
        <taxon>Lingula</taxon>
    </lineage>
</organism>
<feature type="signal peptide" evidence="1">
    <location>
        <begin position="1"/>
        <end position="22"/>
    </location>
</feature>
<dbReference type="GeneID" id="106172231"/>
<dbReference type="Proteomes" id="UP000085678">
    <property type="component" value="Unplaced"/>
</dbReference>
<name>A0A1S3JD34_LINAN</name>
<keyword evidence="1" id="KW-0732">Signal</keyword>
<proteinExistence type="predicted"/>
<protein>
    <submittedName>
        <fullName evidence="3">Uncharacterized protein LOC106172231</fullName>
    </submittedName>
</protein>